<gene>
    <name evidence="1" type="ORF">HF519_10820</name>
</gene>
<comment type="caution">
    <text evidence="1">The sequence shown here is derived from an EMBL/GenBank/DDBJ whole genome shotgun (WGS) entry which is preliminary data.</text>
</comment>
<reference evidence="1 2" key="1">
    <citation type="submission" date="2020-04" db="EMBL/GenBank/DDBJ databases">
        <authorList>
            <person name="Klaysubun C."/>
            <person name="Duangmal K."/>
            <person name="Lipun K."/>
        </authorList>
    </citation>
    <scope>NUCLEOTIDE SEQUENCE [LARGE SCALE GENOMIC DNA]</scope>
    <source>
        <strain evidence="1 2">DSM 45300</strain>
    </source>
</reference>
<sequence>MTTEATPQETLSRVAQGDAPVLERLVMMNLDSLQASGLDATSYFLVRLAALVAIDAAPVSYLINLGLAADAGVTLEQAQGALIAIAPVVGSAKVASAAGNILRAFDAAMAVEEGV</sequence>
<organism evidence="1 2">
    <name type="scientific">Pseudonocardia bannensis</name>
    <dbReference type="NCBI Taxonomy" id="630973"/>
    <lineage>
        <taxon>Bacteria</taxon>
        <taxon>Bacillati</taxon>
        <taxon>Actinomycetota</taxon>
        <taxon>Actinomycetes</taxon>
        <taxon>Pseudonocardiales</taxon>
        <taxon>Pseudonocardiaceae</taxon>
        <taxon>Pseudonocardia</taxon>
    </lineage>
</organism>
<proteinExistence type="predicted"/>
<dbReference type="SUPFAM" id="SSF69118">
    <property type="entry name" value="AhpD-like"/>
    <property type="match status" value="1"/>
</dbReference>
<name>A0A848DH97_9PSEU</name>
<keyword evidence="2" id="KW-1185">Reference proteome</keyword>
<evidence type="ECO:0000313" key="1">
    <source>
        <dbReference type="EMBL" id="NMH92052.1"/>
    </source>
</evidence>
<dbReference type="AlphaFoldDB" id="A0A848DH97"/>
<protein>
    <submittedName>
        <fullName evidence="1">Carboxymuconolactone decarboxylase family protein</fullName>
    </submittedName>
</protein>
<dbReference type="Proteomes" id="UP000586918">
    <property type="component" value="Unassembled WGS sequence"/>
</dbReference>
<dbReference type="EMBL" id="JAAXKZ010000030">
    <property type="protein sequence ID" value="NMH92052.1"/>
    <property type="molecule type" value="Genomic_DNA"/>
</dbReference>
<dbReference type="InterPro" id="IPR029032">
    <property type="entry name" value="AhpD-like"/>
</dbReference>
<dbReference type="RefSeq" id="WP_169412727.1">
    <property type="nucleotide sequence ID" value="NZ_JAAXKZ010000030.1"/>
</dbReference>
<accession>A0A848DH97</accession>
<evidence type="ECO:0000313" key="2">
    <source>
        <dbReference type="Proteomes" id="UP000586918"/>
    </source>
</evidence>